<comment type="cofactor">
    <cofactor evidence="12">
        <name>[2Fe-2S] cluster</name>
        <dbReference type="ChEBI" id="CHEBI:190135"/>
    </cofactor>
</comment>
<evidence type="ECO:0000313" key="17">
    <source>
        <dbReference type="Proteomes" id="UP000076722"/>
    </source>
</evidence>
<feature type="binding site" evidence="13">
    <location>
        <position position="222"/>
    </location>
    <ligand>
        <name>[2Fe-2S] cluster</name>
        <dbReference type="ChEBI" id="CHEBI:190135"/>
    </ligand>
</feature>
<sequence>MFSQRRQLISFVSSLPRSRHLATQVANPSTLLSESRKTWTKDEIQAVFDTPLLELAFRSAAVHRMHHDPRKIQLCTLMNIKTGGCSEDCSYCSQSSRYSTPTVASKLLDIAPVIEAARKAKENGSTRFCMGAAWRDLAGRKRGFERILEMVRQVRGMGMEVCTTLGMLSPEQAKQLKEAGLTAYNHNLDTSREFYPSVITTRSYDERLSTIENIREAGISVCSGGILGLGETDADRVGLIWQMSILPEHPESFPVNALVPIEGTPLEANEPVPFHTVLRTIATARIVLPDTIIRLAAGRQTLSESEQAMCFMSGANAVFTGEQMLTTPCSPWDQDKEMMGRLGLEGMSSFQQKSVQAKERMTRGSVLQGSNMQSPELSHPDKILS</sequence>
<comment type="similarity">
    <text evidence="2">Belongs to the radical SAM superfamily. Biotin synthase family.</text>
</comment>
<evidence type="ECO:0000259" key="15">
    <source>
        <dbReference type="PROSITE" id="PS51918"/>
    </source>
</evidence>
<dbReference type="InterPro" id="IPR007197">
    <property type="entry name" value="rSAM"/>
</dbReference>
<keyword evidence="5" id="KW-0808">Transferase</keyword>
<dbReference type="PANTHER" id="PTHR22976">
    <property type="entry name" value="BIOTIN SYNTHASE"/>
    <property type="match status" value="1"/>
</dbReference>
<dbReference type="HAMAP" id="MF_01694">
    <property type="entry name" value="BioB"/>
    <property type="match status" value="1"/>
</dbReference>
<dbReference type="SMART" id="SM00729">
    <property type="entry name" value="Elp3"/>
    <property type="match status" value="1"/>
</dbReference>
<keyword evidence="9" id="KW-0093">Biotin biosynthesis</keyword>
<evidence type="ECO:0000256" key="7">
    <source>
        <dbReference type="ARBA" id="ARBA00022714"/>
    </source>
</evidence>
<evidence type="ECO:0000313" key="16">
    <source>
        <dbReference type="EMBL" id="KZS93063.1"/>
    </source>
</evidence>
<keyword evidence="4 13" id="KW-0004">4Fe-4S</keyword>
<dbReference type="SUPFAM" id="SSF102114">
    <property type="entry name" value="Radical SAM enzymes"/>
    <property type="match status" value="1"/>
</dbReference>
<evidence type="ECO:0000256" key="6">
    <source>
        <dbReference type="ARBA" id="ARBA00022691"/>
    </source>
</evidence>
<dbReference type="OrthoDB" id="2414104at2759"/>
<dbReference type="PANTHER" id="PTHR22976:SF2">
    <property type="entry name" value="BIOTIN SYNTHASE, MITOCHONDRIAL"/>
    <property type="match status" value="1"/>
</dbReference>
<dbReference type="SFLD" id="SFLDG01060">
    <property type="entry name" value="BATS_domain_containing"/>
    <property type="match status" value="1"/>
</dbReference>
<dbReference type="InterPro" id="IPR013785">
    <property type="entry name" value="Aldolase_TIM"/>
</dbReference>
<evidence type="ECO:0000256" key="3">
    <source>
        <dbReference type="ARBA" id="ARBA00012236"/>
    </source>
</evidence>
<dbReference type="PROSITE" id="PS51918">
    <property type="entry name" value="RADICAL_SAM"/>
    <property type="match status" value="1"/>
</dbReference>
<comment type="cofactor">
    <cofactor evidence="13">
        <name>[4Fe-4S] cluster</name>
        <dbReference type="ChEBI" id="CHEBI:49883"/>
    </cofactor>
    <text evidence="13">Binds 1 [4Fe-4S] cluster. The cluster is coordinated with 3 cysteines and an exchangeable S-adenosyl-L-methionine.</text>
</comment>
<keyword evidence="7 13" id="KW-0001">2Fe-2S</keyword>
<dbReference type="STRING" id="1314777.A0A164UAR6"/>
<evidence type="ECO:0000256" key="12">
    <source>
        <dbReference type="ARBA" id="ARBA00034078"/>
    </source>
</evidence>
<dbReference type="EMBL" id="KV419408">
    <property type="protein sequence ID" value="KZS93063.1"/>
    <property type="molecule type" value="Genomic_DNA"/>
</dbReference>
<dbReference type="Pfam" id="PF06968">
    <property type="entry name" value="BATS"/>
    <property type="match status" value="1"/>
</dbReference>
<dbReference type="GO" id="GO:0051537">
    <property type="term" value="F:2 iron, 2 sulfur cluster binding"/>
    <property type="evidence" value="ECO:0007669"/>
    <property type="project" value="UniProtKB-KW"/>
</dbReference>
<feature type="binding site" evidence="13">
    <location>
        <position position="129"/>
    </location>
    <ligand>
        <name>[2Fe-2S] cluster</name>
        <dbReference type="ChEBI" id="CHEBI:190135"/>
    </ligand>
</feature>
<dbReference type="GO" id="GO:0009102">
    <property type="term" value="P:biotin biosynthetic process"/>
    <property type="evidence" value="ECO:0007669"/>
    <property type="project" value="UniProtKB-UniPathway"/>
</dbReference>
<dbReference type="SFLD" id="SFLDF00272">
    <property type="entry name" value="biotin_synthase"/>
    <property type="match status" value="1"/>
</dbReference>
<dbReference type="SFLD" id="SFLDS00029">
    <property type="entry name" value="Radical_SAM"/>
    <property type="match status" value="1"/>
</dbReference>
<keyword evidence="11 13" id="KW-0411">Iron-sulfur</keyword>
<dbReference type="InterPro" id="IPR058240">
    <property type="entry name" value="rSAM_sf"/>
</dbReference>
<feature type="binding site" evidence="13">
    <location>
        <position position="92"/>
    </location>
    <ligand>
        <name>[4Fe-4S] cluster</name>
        <dbReference type="ChEBI" id="CHEBI:49883"/>
        <note>4Fe-4S-S-AdoMet</note>
    </ligand>
</feature>
<dbReference type="CDD" id="cd01335">
    <property type="entry name" value="Radical_SAM"/>
    <property type="match status" value="1"/>
</dbReference>
<gene>
    <name evidence="16" type="ORF">SISNIDRAFT_455026</name>
</gene>
<feature type="region of interest" description="Disordered" evidence="14">
    <location>
        <begin position="349"/>
        <end position="385"/>
    </location>
</feature>
<evidence type="ECO:0000256" key="5">
    <source>
        <dbReference type="ARBA" id="ARBA00022679"/>
    </source>
</evidence>
<protein>
    <recommendedName>
        <fullName evidence="3">biotin synthase</fullName>
        <ecNumber evidence="3">2.8.1.6</ecNumber>
    </recommendedName>
</protein>
<organism evidence="16 17">
    <name type="scientific">Sistotremastrum niveocremeum HHB9708</name>
    <dbReference type="NCBI Taxonomy" id="1314777"/>
    <lineage>
        <taxon>Eukaryota</taxon>
        <taxon>Fungi</taxon>
        <taxon>Dikarya</taxon>
        <taxon>Basidiomycota</taxon>
        <taxon>Agaricomycotina</taxon>
        <taxon>Agaricomycetes</taxon>
        <taxon>Sistotremastrales</taxon>
        <taxon>Sistotremastraceae</taxon>
        <taxon>Sertulicium</taxon>
        <taxon>Sertulicium niveocremeum</taxon>
    </lineage>
</organism>
<evidence type="ECO:0000256" key="9">
    <source>
        <dbReference type="ARBA" id="ARBA00022756"/>
    </source>
</evidence>
<dbReference type="SFLD" id="SFLDG01278">
    <property type="entry name" value="biotin_synthase_like"/>
    <property type="match status" value="1"/>
</dbReference>
<dbReference type="GO" id="GO:0005739">
    <property type="term" value="C:mitochondrion"/>
    <property type="evidence" value="ECO:0007669"/>
    <property type="project" value="TreeGrafter"/>
</dbReference>
<keyword evidence="6 13" id="KW-0949">S-adenosyl-L-methionine</keyword>
<dbReference type="GO" id="GO:0004076">
    <property type="term" value="F:biotin synthase activity"/>
    <property type="evidence" value="ECO:0007669"/>
    <property type="project" value="UniProtKB-EC"/>
</dbReference>
<evidence type="ECO:0000256" key="10">
    <source>
        <dbReference type="ARBA" id="ARBA00023004"/>
    </source>
</evidence>
<dbReference type="InterPro" id="IPR006638">
    <property type="entry name" value="Elp3/MiaA/NifB-like_rSAM"/>
</dbReference>
<dbReference type="EC" id="2.8.1.6" evidence="3"/>
<dbReference type="AlphaFoldDB" id="A0A164UAR6"/>
<evidence type="ECO:0000256" key="14">
    <source>
        <dbReference type="SAM" id="MobiDB-lite"/>
    </source>
</evidence>
<evidence type="ECO:0000256" key="1">
    <source>
        <dbReference type="ARBA" id="ARBA00004942"/>
    </source>
</evidence>
<dbReference type="Pfam" id="PF04055">
    <property type="entry name" value="Radical_SAM"/>
    <property type="match status" value="1"/>
</dbReference>
<dbReference type="GO" id="GO:0046872">
    <property type="term" value="F:metal ion binding"/>
    <property type="evidence" value="ECO:0007669"/>
    <property type="project" value="UniProtKB-KW"/>
</dbReference>
<feature type="domain" description="Radical SAM core" evidence="15">
    <location>
        <begin position="67"/>
        <end position="299"/>
    </location>
</feature>
<comment type="cofactor">
    <cofactor evidence="13">
        <name>[2Fe-2S] cluster</name>
        <dbReference type="ChEBI" id="CHEBI:190135"/>
    </cofactor>
    <text evidence="13">Binds 1 [2Fe-2S] cluster. The cluster is coordinated with 3 cysteines and 1 arginine.</text>
</comment>
<evidence type="ECO:0000256" key="11">
    <source>
        <dbReference type="ARBA" id="ARBA00023014"/>
    </source>
</evidence>
<evidence type="ECO:0000256" key="2">
    <source>
        <dbReference type="ARBA" id="ARBA00010765"/>
    </source>
</evidence>
<feature type="binding site" evidence="13">
    <location>
        <position position="85"/>
    </location>
    <ligand>
        <name>[4Fe-4S] cluster</name>
        <dbReference type="ChEBI" id="CHEBI:49883"/>
        <note>4Fe-4S-S-AdoMet</note>
    </ligand>
</feature>
<comment type="pathway">
    <text evidence="1">Cofactor biosynthesis; biotin biosynthesis; biotin from 7,8-diaminononanoate: step 2/2.</text>
</comment>
<keyword evidence="10 13" id="KW-0408">Iron</keyword>
<dbReference type="InterPro" id="IPR002684">
    <property type="entry name" value="Biotin_synth/BioAB"/>
</dbReference>
<proteinExistence type="inferred from homology"/>
<dbReference type="Proteomes" id="UP000076722">
    <property type="component" value="Unassembled WGS sequence"/>
</dbReference>
<keyword evidence="17" id="KW-1185">Reference proteome</keyword>
<dbReference type="Gene3D" id="3.20.20.70">
    <property type="entry name" value="Aldolase class I"/>
    <property type="match status" value="1"/>
</dbReference>
<dbReference type="FunFam" id="3.20.20.70:FF:000011">
    <property type="entry name" value="Biotin synthase"/>
    <property type="match status" value="1"/>
</dbReference>
<reference evidence="16 17" key="1">
    <citation type="journal article" date="2016" name="Mol. Biol. Evol.">
        <title>Comparative Genomics of Early-Diverging Mushroom-Forming Fungi Provides Insights into the Origins of Lignocellulose Decay Capabilities.</title>
        <authorList>
            <person name="Nagy L.G."/>
            <person name="Riley R."/>
            <person name="Tritt A."/>
            <person name="Adam C."/>
            <person name="Daum C."/>
            <person name="Floudas D."/>
            <person name="Sun H."/>
            <person name="Yadav J.S."/>
            <person name="Pangilinan J."/>
            <person name="Larsson K.H."/>
            <person name="Matsuura K."/>
            <person name="Barry K."/>
            <person name="Labutti K."/>
            <person name="Kuo R."/>
            <person name="Ohm R.A."/>
            <person name="Bhattacharya S.S."/>
            <person name="Shirouzu T."/>
            <person name="Yoshinaga Y."/>
            <person name="Martin F.M."/>
            <person name="Grigoriev I.V."/>
            <person name="Hibbett D.S."/>
        </authorList>
    </citation>
    <scope>NUCLEOTIDE SEQUENCE [LARGE SCALE GENOMIC DNA]</scope>
    <source>
        <strain evidence="16 17">HHB9708</strain>
    </source>
</reference>
<feature type="compositionally biased region" description="Polar residues" evidence="14">
    <location>
        <begin position="365"/>
        <end position="376"/>
    </location>
</feature>
<evidence type="ECO:0000256" key="4">
    <source>
        <dbReference type="ARBA" id="ARBA00022485"/>
    </source>
</evidence>
<dbReference type="SMART" id="SM00876">
    <property type="entry name" value="BATS"/>
    <property type="match status" value="1"/>
</dbReference>
<dbReference type="GO" id="GO:0051539">
    <property type="term" value="F:4 iron, 4 sulfur cluster binding"/>
    <property type="evidence" value="ECO:0007669"/>
    <property type="project" value="UniProtKB-KW"/>
</dbReference>
<dbReference type="InterPro" id="IPR010722">
    <property type="entry name" value="BATS_dom"/>
</dbReference>
<accession>A0A164UAR6</accession>
<dbReference type="InterPro" id="IPR024177">
    <property type="entry name" value="Biotin_synthase"/>
</dbReference>
<evidence type="ECO:0000256" key="13">
    <source>
        <dbReference type="PIRSR" id="PIRSR001619-1"/>
    </source>
</evidence>
<evidence type="ECO:0000256" key="8">
    <source>
        <dbReference type="ARBA" id="ARBA00022723"/>
    </source>
</evidence>
<feature type="binding site" evidence="13">
    <location>
        <position position="89"/>
    </location>
    <ligand>
        <name>[4Fe-4S] cluster</name>
        <dbReference type="ChEBI" id="CHEBI:49883"/>
        <note>4Fe-4S-S-AdoMet</note>
    </ligand>
</feature>
<dbReference type="NCBIfam" id="TIGR00433">
    <property type="entry name" value="bioB"/>
    <property type="match status" value="1"/>
</dbReference>
<name>A0A164UAR6_9AGAM</name>
<dbReference type="PIRSF" id="PIRSF001619">
    <property type="entry name" value="Biotin_synth"/>
    <property type="match status" value="1"/>
</dbReference>
<keyword evidence="8 13" id="KW-0479">Metal-binding</keyword>
<dbReference type="UniPathway" id="UPA00078">
    <property type="reaction ID" value="UER00162"/>
</dbReference>
<feature type="binding site" evidence="13">
    <location>
        <position position="294"/>
    </location>
    <ligand>
        <name>[2Fe-2S] cluster</name>
        <dbReference type="ChEBI" id="CHEBI:190135"/>
    </ligand>
</feature>
<feature type="binding site" evidence="13">
    <location>
        <position position="162"/>
    </location>
    <ligand>
        <name>[2Fe-2S] cluster</name>
        <dbReference type="ChEBI" id="CHEBI:190135"/>
    </ligand>
</feature>